<name>A0A450YLL2_9GAMM</name>
<sequence length="58" mass="6528">MELFLKYRDEFGAANRILVALTVESGDIFTPSFFDAPRKISDAVFFIPGVDRSTVRSL</sequence>
<evidence type="ECO:0000313" key="1">
    <source>
        <dbReference type="EMBL" id="VFK42415.1"/>
    </source>
</evidence>
<accession>A0A450YLL2</accession>
<proteinExistence type="predicted"/>
<reference evidence="1" key="1">
    <citation type="submission" date="2019-02" db="EMBL/GenBank/DDBJ databases">
        <authorList>
            <person name="Gruber-Vodicka R. H."/>
            <person name="Seah K. B. B."/>
        </authorList>
    </citation>
    <scope>NUCLEOTIDE SEQUENCE</scope>
    <source>
        <strain evidence="1">BECK_BZ123</strain>
    </source>
</reference>
<gene>
    <name evidence="1" type="ORF">BECKTC1821D_GA0114238_101232</name>
</gene>
<protein>
    <submittedName>
        <fullName evidence="1">Uncharacterized protein</fullName>
    </submittedName>
</protein>
<dbReference type="AlphaFoldDB" id="A0A450YLL2"/>
<dbReference type="EMBL" id="CAADFS010000012">
    <property type="protein sequence ID" value="VFK42415.1"/>
    <property type="molecule type" value="Genomic_DNA"/>
</dbReference>
<organism evidence="1">
    <name type="scientific">Candidatus Kentrum sp. TC</name>
    <dbReference type="NCBI Taxonomy" id="2126339"/>
    <lineage>
        <taxon>Bacteria</taxon>
        <taxon>Pseudomonadati</taxon>
        <taxon>Pseudomonadota</taxon>
        <taxon>Gammaproteobacteria</taxon>
        <taxon>Candidatus Kentrum</taxon>
    </lineage>
</organism>